<dbReference type="PANTHER" id="PTHR30363">
    <property type="entry name" value="HTH-TYPE TRANSCRIPTIONAL REGULATOR SRLR-RELATED"/>
    <property type="match status" value="1"/>
</dbReference>
<sequence length="257" mass="28779">MLNTIERRHEIVLLTERNGKVSVKQLSEQFDVSTVTIRYDLNELNKRGLIVRSRGGAIASNRLTKELSIKEKQKDNYRSKKLLAIEVAGLIENGESIIIDSGTTTEEVAHCLSTKENLVVMTNGLNIANELARNSNCDVYMTGGKLRHKSMSFHDSHAEERIDNFNFNKVILGVDSIDINTGLSTHFEPEAKLNRVMCNSAEKIIVVTDSAKFGRRSLHSILPLNAIDILVTDSGIPEEFTKLLTEMNVELRLVDID</sequence>
<dbReference type="InterPro" id="IPR014036">
    <property type="entry name" value="DeoR-like_C"/>
</dbReference>
<protein>
    <submittedName>
        <fullName evidence="4">Transcriptional repressor AgaR</fullName>
    </submittedName>
</protein>
<dbReference type="PANTHER" id="PTHR30363:SF44">
    <property type="entry name" value="AGA OPERON TRANSCRIPTIONAL REPRESSOR-RELATED"/>
    <property type="match status" value="1"/>
</dbReference>
<dbReference type="InterPro" id="IPR047779">
    <property type="entry name" value="AgaR-like"/>
</dbReference>
<dbReference type="Proteomes" id="UP001301442">
    <property type="component" value="Chromosome"/>
</dbReference>
<evidence type="ECO:0000256" key="2">
    <source>
        <dbReference type="ARBA" id="ARBA00023163"/>
    </source>
</evidence>
<dbReference type="PRINTS" id="PR00037">
    <property type="entry name" value="HTHLACR"/>
</dbReference>
<evidence type="ECO:0000259" key="3">
    <source>
        <dbReference type="PROSITE" id="PS51000"/>
    </source>
</evidence>
<keyword evidence="5" id="KW-1185">Reference proteome</keyword>
<dbReference type="RefSeq" id="WP_348395421.1">
    <property type="nucleotide sequence ID" value="NZ_CP136600.1"/>
</dbReference>
<dbReference type="Pfam" id="PF08220">
    <property type="entry name" value="HTH_DeoR"/>
    <property type="match status" value="1"/>
</dbReference>
<gene>
    <name evidence="4" type="primary">agaR</name>
    <name evidence="4" type="ORF">RI844_14695</name>
</gene>
<dbReference type="Gene3D" id="1.10.10.10">
    <property type="entry name" value="Winged helix-like DNA-binding domain superfamily/Winged helix DNA-binding domain"/>
    <property type="match status" value="1"/>
</dbReference>
<dbReference type="NCBIfam" id="NF040755">
    <property type="entry name" value="AgaR"/>
    <property type="match status" value="1"/>
</dbReference>
<evidence type="ECO:0000313" key="5">
    <source>
        <dbReference type="Proteomes" id="UP001301442"/>
    </source>
</evidence>
<feature type="domain" description="HTH deoR-type" evidence="3">
    <location>
        <begin position="4"/>
        <end position="59"/>
    </location>
</feature>
<organism evidence="4 5">
    <name type="scientific">Thalassotalea fonticola</name>
    <dbReference type="NCBI Taxonomy" id="3065649"/>
    <lineage>
        <taxon>Bacteria</taxon>
        <taxon>Pseudomonadati</taxon>
        <taxon>Pseudomonadota</taxon>
        <taxon>Gammaproteobacteria</taxon>
        <taxon>Alteromonadales</taxon>
        <taxon>Colwelliaceae</taxon>
        <taxon>Thalassotalea</taxon>
    </lineage>
</organism>
<dbReference type="InterPro" id="IPR050313">
    <property type="entry name" value="Carb_Metab_HTH_regulators"/>
</dbReference>
<name>A0ABZ0GLK2_9GAMM</name>
<dbReference type="InterPro" id="IPR036390">
    <property type="entry name" value="WH_DNA-bd_sf"/>
</dbReference>
<keyword evidence="1" id="KW-0805">Transcription regulation</keyword>
<dbReference type="SMART" id="SM01134">
    <property type="entry name" value="DeoRC"/>
    <property type="match status" value="1"/>
</dbReference>
<dbReference type="InterPro" id="IPR037171">
    <property type="entry name" value="NagB/RpiA_transferase-like"/>
</dbReference>
<dbReference type="InterPro" id="IPR036388">
    <property type="entry name" value="WH-like_DNA-bd_sf"/>
</dbReference>
<dbReference type="SMART" id="SM00420">
    <property type="entry name" value="HTH_DEOR"/>
    <property type="match status" value="1"/>
</dbReference>
<evidence type="ECO:0000256" key="1">
    <source>
        <dbReference type="ARBA" id="ARBA00023015"/>
    </source>
</evidence>
<dbReference type="SUPFAM" id="SSF100950">
    <property type="entry name" value="NagB/RpiA/CoA transferase-like"/>
    <property type="match status" value="1"/>
</dbReference>
<proteinExistence type="predicted"/>
<dbReference type="SUPFAM" id="SSF46785">
    <property type="entry name" value="Winged helix' DNA-binding domain"/>
    <property type="match status" value="1"/>
</dbReference>
<accession>A0ABZ0GLK2</accession>
<dbReference type="EMBL" id="CP136600">
    <property type="protein sequence ID" value="WOH36610.1"/>
    <property type="molecule type" value="Genomic_DNA"/>
</dbReference>
<keyword evidence="2" id="KW-0804">Transcription</keyword>
<dbReference type="PROSITE" id="PS51000">
    <property type="entry name" value="HTH_DEOR_2"/>
    <property type="match status" value="1"/>
</dbReference>
<dbReference type="Pfam" id="PF00455">
    <property type="entry name" value="DeoRC"/>
    <property type="match status" value="1"/>
</dbReference>
<evidence type="ECO:0000313" key="4">
    <source>
        <dbReference type="EMBL" id="WOH36610.1"/>
    </source>
</evidence>
<dbReference type="InterPro" id="IPR001034">
    <property type="entry name" value="DeoR_HTH"/>
</dbReference>
<reference evidence="4 5" key="1">
    <citation type="submission" date="2023-09" db="EMBL/GenBank/DDBJ databases">
        <authorList>
            <person name="Qi X."/>
        </authorList>
    </citation>
    <scope>NUCLEOTIDE SEQUENCE [LARGE SCALE GENOMIC DNA]</scope>
    <source>
        <strain evidence="4 5">S1-1</strain>
    </source>
</reference>
<dbReference type="Gene3D" id="3.40.50.1360">
    <property type="match status" value="1"/>
</dbReference>